<dbReference type="InterPro" id="IPR050624">
    <property type="entry name" value="HTH-type_Tx_Regulator"/>
</dbReference>
<keyword evidence="1 2" id="KW-0238">DNA-binding</keyword>
<gene>
    <name evidence="4" type="ORF">J2Z65_004204</name>
</gene>
<name>A0ABS4I3G9_9BACL</name>
<feature type="domain" description="HTH tetR-type" evidence="3">
    <location>
        <begin position="14"/>
        <end position="74"/>
    </location>
</feature>
<evidence type="ECO:0000313" key="4">
    <source>
        <dbReference type="EMBL" id="MBP1964971.1"/>
    </source>
</evidence>
<dbReference type="SUPFAM" id="SSF46689">
    <property type="entry name" value="Homeodomain-like"/>
    <property type="match status" value="1"/>
</dbReference>
<keyword evidence="5" id="KW-1185">Reference proteome</keyword>
<dbReference type="Pfam" id="PF00440">
    <property type="entry name" value="TetR_N"/>
    <property type="match status" value="1"/>
</dbReference>
<dbReference type="PRINTS" id="PR00455">
    <property type="entry name" value="HTHTETR"/>
</dbReference>
<accession>A0ABS4I3G9</accession>
<dbReference type="Proteomes" id="UP001519344">
    <property type="component" value="Unassembled WGS sequence"/>
</dbReference>
<dbReference type="SUPFAM" id="SSF48498">
    <property type="entry name" value="Tetracyclin repressor-like, C-terminal domain"/>
    <property type="match status" value="1"/>
</dbReference>
<organism evidence="4 5">
    <name type="scientific">Paenibacillus aceris</name>
    <dbReference type="NCBI Taxonomy" id="869555"/>
    <lineage>
        <taxon>Bacteria</taxon>
        <taxon>Bacillati</taxon>
        <taxon>Bacillota</taxon>
        <taxon>Bacilli</taxon>
        <taxon>Bacillales</taxon>
        <taxon>Paenibacillaceae</taxon>
        <taxon>Paenibacillus</taxon>
    </lineage>
</organism>
<feature type="DNA-binding region" description="H-T-H motif" evidence="2">
    <location>
        <begin position="37"/>
        <end position="56"/>
    </location>
</feature>
<dbReference type="EMBL" id="JAGGKV010000011">
    <property type="protein sequence ID" value="MBP1964971.1"/>
    <property type="molecule type" value="Genomic_DNA"/>
</dbReference>
<dbReference type="InterPro" id="IPR009057">
    <property type="entry name" value="Homeodomain-like_sf"/>
</dbReference>
<dbReference type="Gene3D" id="1.10.357.10">
    <property type="entry name" value="Tetracycline Repressor, domain 2"/>
    <property type="match status" value="1"/>
</dbReference>
<evidence type="ECO:0000256" key="1">
    <source>
        <dbReference type="ARBA" id="ARBA00023125"/>
    </source>
</evidence>
<dbReference type="InterPro" id="IPR036271">
    <property type="entry name" value="Tet_transcr_reg_TetR-rel_C_sf"/>
</dbReference>
<reference evidence="4 5" key="1">
    <citation type="submission" date="2021-03" db="EMBL/GenBank/DDBJ databases">
        <title>Genomic Encyclopedia of Type Strains, Phase IV (KMG-IV): sequencing the most valuable type-strain genomes for metagenomic binning, comparative biology and taxonomic classification.</title>
        <authorList>
            <person name="Goeker M."/>
        </authorList>
    </citation>
    <scope>NUCLEOTIDE SEQUENCE [LARGE SCALE GENOMIC DNA]</scope>
    <source>
        <strain evidence="4 5">DSM 24950</strain>
    </source>
</reference>
<evidence type="ECO:0000256" key="2">
    <source>
        <dbReference type="PROSITE-ProRule" id="PRU00335"/>
    </source>
</evidence>
<dbReference type="PANTHER" id="PTHR43479:SF11">
    <property type="entry name" value="ACREF_ENVCD OPERON REPRESSOR-RELATED"/>
    <property type="match status" value="1"/>
</dbReference>
<dbReference type="PROSITE" id="PS50977">
    <property type="entry name" value="HTH_TETR_2"/>
    <property type="match status" value="1"/>
</dbReference>
<dbReference type="PANTHER" id="PTHR43479">
    <property type="entry name" value="ACREF/ENVCD OPERON REPRESSOR-RELATED"/>
    <property type="match status" value="1"/>
</dbReference>
<dbReference type="RefSeq" id="WP_167057312.1">
    <property type="nucleotide sequence ID" value="NZ_JAAOZR010000015.1"/>
</dbReference>
<protein>
    <submittedName>
        <fullName evidence="4">AcrR family transcriptional regulator</fullName>
    </submittedName>
</protein>
<dbReference type="InterPro" id="IPR001647">
    <property type="entry name" value="HTH_TetR"/>
</dbReference>
<proteinExistence type="predicted"/>
<sequence>MEPRWKQHADQFRVKIKEEILEATKELILEKGITGVTIMDISKKVGVSRVTFYKYYNSIHEITFDIQIQILSEMNEQSLTNESKGKTGAERFEDLLSIFARGFKTHRDNIRFLAIFDHAYEKQYPSPELKQKYKEKIALLKLPFIQVLQSGLEDGSLKANQPAERLALMISQALIGLMQRLATRNNLFIDNDDDNADEDAMILDDFILMVMKSMTR</sequence>
<evidence type="ECO:0000259" key="3">
    <source>
        <dbReference type="PROSITE" id="PS50977"/>
    </source>
</evidence>
<comment type="caution">
    <text evidence="4">The sequence shown here is derived from an EMBL/GenBank/DDBJ whole genome shotgun (WGS) entry which is preliminary data.</text>
</comment>
<evidence type="ECO:0000313" key="5">
    <source>
        <dbReference type="Proteomes" id="UP001519344"/>
    </source>
</evidence>